<feature type="domain" description="RRM" evidence="2">
    <location>
        <begin position="23"/>
        <end position="102"/>
    </location>
</feature>
<protein>
    <recommendedName>
        <fullName evidence="2">RRM domain-containing protein</fullName>
    </recommendedName>
</protein>
<evidence type="ECO:0000313" key="4">
    <source>
        <dbReference type="Proteomes" id="UP000054251"/>
    </source>
</evidence>
<organism evidence="3 4">
    <name type="scientific">Debaryomyces fabryi</name>
    <dbReference type="NCBI Taxonomy" id="58627"/>
    <lineage>
        <taxon>Eukaryota</taxon>
        <taxon>Fungi</taxon>
        <taxon>Dikarya</taxon>
        <taxon>Ascomycota</taxon>
        <taxon>Saccharomycotina</taxon>
        <taxon>Pichiomycetes</taxon>
        <taxon>Debaryomycetaceae</taxon>
        <taxon>Debaryomyces</taxon>
    </lineage>
</organism>
<dbReference type="InterPro" id="IPR035979">
    <property type="entry name" value="RBD_domain_sf"/>
</dbReference>
<dbReference type="PROSITE" id="PS50102">
    <property type="entry name" value="RRM"/>
    <property type="match status" value="1"/>
</dbReference>
<dbReference type="AlphaFoldDB" id="A0A0V1Q0E6"/>
<dbReference type="EMBL" id="LMYN01000039">
    <property type="protein sequence ID" value="KSA01947.1"/>
    <property type="molecule type" value="Genomic_DNA"/>
</dbReference>
<comment type="caution">
    <text evidence="3">The sequence shown here is derived from an EMBL/GenBank/DDBJ whole genome shotgun (WGS) entry which is preliminary data.</text>
</comment>
<sequence>MSKEISKKRTIDGEYKALESASYTLYVNNLNDKIQPAMLKHSLYVYFSTYGDIIDIVMKAQGKMRGQAHIIFANVMQATNAMKTLEGKPFFGKELHIQYSLKKSKIISNLENDQEES</sequence>
<dbReference type="SMART" id="SM00360">
    <property type="entry name" value="RRM"/>
    <property type="match status" value="1"/>
</dbReference>
<dbReference type="CDD" id="cd12246">
    <property type="entry name" value="RRM1_U1A_like"/>
    <property type="match status" value="1"/>
</dbReference>
<name>A0A0V1Q0E6_9ASCO</name>
<dbReference type="GeneID" id="26839328"/>
<reference evidence="3 4" key="1">
    <citation type="submission" date="2015-11" db="EMBL/GenBank/DDBJ databases">
        <title>The genome of Debaryomyces fabryi.</title>
        <authorList>
            <person name="Tafer H."/>
            <person name="Lopandic K."/>
        </authorList>
    </citation>
    <scope>NUCLEOTIDE SEQUENCE [LARGE SCALE GENOMIC DNA]</scope>
    <source>
        <strain evidence="3 4">CBS 789</strain>
    </source>
</reference>
<dbReference type="InterPro" id="IPR000504">
    <property type="entry name" value="RRM_dom"/>
</dbReference>
<evidence type="ECO:0000259" key="2">
    <source>
        <dbReference type="PROSITE" id="PS50102"/>
    </source>
</evidence>
<accession>A0A0V1Q0E6</accession>
<dbReference type="RefSeq" id="XP_015468049.1">
    <property type="nucleotide sequence ID" value="XM_015611149.1"/>
</dbReference>
<dbReference type="Pfam" id="PF00076">
    <property type="entry name" value="RRM_1"/>
    <property type="match status" value="1"/>
</dbReference>
<dbReference type="FunFam" id="3.30.70.330:FF:000039">
    <property type="entry name" value="U1 small nuclear ribonucleoprotein A"/>
    <property type="match status" value="1"/>
</dbReference>
<evidence type="ECO:0000313" key="3">
    <source>
        <dbReference type="EMBL" id="KSA01947.1"/>
    </source>
</evidence>
<dbReference type="Gene3D" id="3.30.70.330">
    <property type="match status" value="1"/>
</dbReference>
<dbReference type="Proteomes" id="UP000054251">
    <property type="component" value="Unassembled WGS sequence"/>
</dbReference>
<gene>
    <name evidence="3" type="ORF">AC631_02319</name>
</gene>
<dbReference type="OrthoDB" id="277802at2759"/>
<dbReference type="SUPFAM" id="SSF54928">
    <property type="entry name" value="RNA-binding domain, RBD"/>
    <property type="match status" value="1"/>
</dbReference>
<keyword evidence="4" id="KW-1185">Reference proteome</keyword>
<evidence type="ECO:0000256" key="1">
    <source>
        <dbReference type="PROSITE-ProRule" id="PRU00176"/>
    </source>
</evidence>
<dbReference type="InterPro" id="IPR012677">
    <property type="entry name" value="Nucleotide-bd_a/b_plait_sf"/>
</dbReference>
<proteinExistence type="predicted"/>
<dbReference type="GO" id="GO:0003723">
    <property type="term" value="F:RNA binding"/>
    <property type="evidence" value="ECO:0007669"/>
    <property type="project" value="UniProtKB-UniRule"/>
</dbReference>
<keyword evidence="1" id="KW-0694">RNA-binding</keyword>